<accession>A0ABN7BEU8</accession>
<dbReference type="Gene3D" id="1.10.8.1120">
    <property type="entry name" value="Histone RNA hairpin-binding protein RNA-binding domain"/>
    <property type="match status" value="1"/>
</dbReference>
<feature type="compositionally biased region" description="Basic and acidic residues" evidence="3">
    <location>
        <begin position="32"/>
        <end position="55"/>
    </location>
</feature>
<evidence type="ECO:0000313" key="5">
    <source>
        <dbReference type="EMBL" id="BET01701.1"/>
    </source>
</evidence>
<keyword evidence="6" id="KW-1185">Reference proteome</keyword>
<dbReference type="PANTHER" id="PTHR17408:SF0">
    <property type="entry name" value="HISTONE RNA HAIRPIN-BINDING PROTEIN"/>
    <property type="match status" value="1"/>
</dbReference>
<feature type="region of interest" description="Disordered" evidence="3">
    <location>
        <begin position="123"/>
        <end position="233"/>
    </location>
</feature>
<reference evidence="5 6" key="1">
    <citation type="submission" date="2023-09" db="EMBL/GenBank/DDBJ databases">
        <title>Nesidiocoris tenuis whole genome shotgun sequence.</title>
        <authorList>
            <person name="Shibata T."/>
            <person name="Shimoda M."/>
            <person name="Kobayashi T."/>
            <person name="Uehara T."/>
        </authorList>
    </citation>
    <scope>NUCLEOTIDE SEQUENCE [LARGE SCALE GENOMIC DNA]</scope>
    <source>
        <strain evidence="5 6">Japan</strain>
    </source>
</reference>
<proteinExistence type="inferred from homology"/>
<evidence type="ECO:0000313" key="6">
    <source>
        <dbReference type="Proteomes" id="UP001307889"/>
    </source>
</evidence>
<gene>
    <name evidence="5" type="ORF">NTJ_14517</name>
</gene>
<evidence type="ECO:0000256" key="2">
    <source>
        <dbReference type="ARBA" id="ARBA00022884"/>
    </source>
</evidence>
<name>A0ABN7BEU8_9HEMI</name>
<feature type="domain" description="Histone RNA hairpin-binding protein RNA-binding" evidence="4">
    <location>
        <begin position="213"/>
        <end position="281"/>
    </location>
</feature>
<sequence length="349" mass="39005">MADTEDSVSNDLWNTSVCRKSWADMVEEAEEKEEKRQTRMSSRADKKLPTVDEHGPYAGEEANLGGSDCPASIPKVESLPNFGKSVANGMKTPVKPRTPVKQPDLPQEDISLTGHLDVKLGLASPAKSCGRRVFSVKSTAPRSSPSKVSKRKAELPGDDEVLMPSPSKVLRSTPKKENGSPAPRDIVTRKRVRDMLTPTPKRNQRREKRDQETDPETLARRQRQIDYGKNTLGYERYRQMVPKEEREKVHPKTPPIGIKFSRRAWDGMVRVWRQRLHFWDPPSEGGGNPECLEFPSDMSDCSSVDGSQPNTPVQDVKRKRSGRFVRAAPTRLSDSNAADGDHGCTPLPD</sequence>
<protein>
    <recommendedName>
        <fullName evidence="4">Histone RNA hairpin-binding protein RNA-binding domain-containing protein</fullName>
    </recommendedName>
</protein>
<dbReference type="InterPro" id="IPR029344">
    <property type="entry name" value="SLBP_RNA_bind"/>
</dbReference>
<dbReference type="EMBL" id="AP028921">
    <property type="protein sequence ID" value="BET01701.1"/>
    <property type="molecule type" value="Genomic_DNA"/>
</dbReference>
<dbReference type="InterPro" id="IPR026502">
    <property type="entry name" value="SLBP1/SLBP2"/>
</dbReference>
<dbReference type="Proteomes" id="UP001307889">
    <property type="component" value="Chromosome 13"/>
</dbReference>
<feature type="compositionally biased region" description="Basic and acidic residues" evidence="3">
    <location>
        <begin position="207"/>
        <end position="226"/>
    </location>
</feature>
<feature type="region of interest" description="Disordered" evidence="3">
    <location>
        <begin position="25"/>
        <end position="109"/>
    </location>
</feature>
<feature type="region of interest" description="Disordered" evidence="3">
    <location>
        <begin position="296"/>
        <end position="349"/>
    </location>
</feature>
<keyword evidence="2" id="KW-0694">RNA-binding</keyword>
<organism evidence="5 6">
    <name type="scientific">Nesidiocoris tenuis</name>
    <dbReference type="NCBI Taxonomy" id="355587"/>
    <lineage>
        <taxon>Eukaryota</taxon>
        <taxon>Metazoa</taxon>
        <taxon>Ecdysozoa</taxon>
        <taxon>Arthropoda</taxon>
        <taxon>Hexapoda</taxon>
        <taxon>Insecta</taxon>
        <taxon>Pterygota</taxon>
        <taxon>Neoptera</taxon>
        <taxon>Paraneoptera</taxon>
        <taxon>Hemiptera</taxon>
        <taxon>Heteroptera</taxon>
        <taxon>Panheteroptera</taxon>
        <taxon>Cimicomorpha</taxon>
        <taxon>Miridae</taxon>
        <taxon>Dicyphina</taxon>
        <taxon>Nesidiocoris</taxon>
    </lineage>
</organism>
<evidence type="ECO:0000256" key="3">
    <source>
        <dbReference type="SAM" id="MobiDB-lite"/>
    </source>
</evidence>
<dbReference type="InterPro" id="IPR038294">
    <property type="entry name" value="SLBP_RNA_bind_sf"/>
</dbReference>
<dbReference type="Pfam" id="PF15247">
    <property type="entry name" value="SLBP_RNA_bind"/>
    <property type="match status" value="1"/>
</dbReference>
<comment type="similarity">
    <text evidence="1">Belongs to the SLBP family.</text>
</comment>
<feature type="compositionally biased region" description="Polar residues" evidence="3">
    <location>
        <begin position="299"/>
        <end position="313"/>
    </location>
</feature>
<evidence type="ECO:0000256" key="1">
    <source>
        <dbReference type="ARBA" id="ARBA00006151"/>
    </source>
</evidence>
<evidence type="ECO:0000259" key="4">
    <source>
        <dbReference type="Pfam" id="PF15247"/>
    </source>
</evidence>
<dbReference type="PANTHER" id="PTHR17408">
    <property type="entry name" value="HISTONE RNA HAIRPIN-BINDING PROTEIN"/>
    <property type="match status" value="1"/>
</dbReference>